<dbReference type="AlphaFoldDB" id="A0A9P5WZC6"/>
<protein>
    <submittedName>
        <fullName evidence="1">Uncharacterized protein</fullName>
    </submittedName>
</protein>
<evidence type="ECO:0000313" key="2">
    <source>
        <dbReference type="Proteomes" id="UP000807342"/>
    </source>
</evidence>
<sequence length="106" mass="11894">MPTSSTKTTSLPQLPCILSGMHESECVGYATASAKPRLYDEGDQCTIKLFWDNVSHPGMQWFIGEILQWCKIQGEVSDNGCNFLVCQLSKWAMDGVIYKGQMIIVW</sequence>
<name>A0A9P5WZC6_9AGAR</name>
<reference evidence="1" key="1">
    <citation type="submission" date="2020-11" db="EMBL/GenBank/DDBJ databases">
        <authorList>
            <consortium name="DOE Joint Genome Institute"/>
            <person name="Ahrendt S."/>
            <person name="Riley R."/>
            <person name="Andreopoulos W."/>
            <person name="Labutti K."/>
            <person name="Pangilinan J."/>
            <person name="Ruiz-Duenas F.J."/>
            <person name="Barrasa J.M."/>
            <person name="Sanchez-Garcia M."/>
            <person name="Camarero S."/>
            <person name="Miyauchi S."/>
            <person name="Serrano A."/>
            <person name="Linde D."/>
            <person name="Babiker R."/>
            <person name="Drula E."/>
            <person name="Ayuso-Fernandez I."/>
            <person name="Pacheco R."/>
            <person name="Padilla G."/>
            <person name="Ferreira P."/>
            <person name="Barriuso J."/>
            <person name="Kellner H."/>
            <person name="Castanera R."/>
            <person name="Alfaro M."/>
            <person name="Ramirez L."/>
            <person name="Pisabarro A.G."/>
            <person name="Kuo A."/>
            <person name="Tritt A."/>
            <person name="Lipzen A."/>
            <person name="He G."/>
            <person name="Yan M."/>
            <person name="Ng V."/>
            <person name="Cullen D."/>
            <person name="Martin F."/>
            <person name="Rosso M.-N."/>
            <person name="Henrissat B."/>
            <person name="Hibbett D."/>
            <person name="Martinez A.T."/>
            <person name="Grigoriev I.V."/>
        </authorList>
    </citation>
    <scope>NUCLEOTIDE SEQUENCE</scope>
    <source>
        <strain evidence="1">MF-IS2</strain>
    </source>
</reference>
<comment type="caution">
    <text evidence="1">The sequence shown here is derived from an EMBL/GenBank/DDBJ whole genome shotgun (WGS) entry which is preliminary data.</text>
</comment>
<evidence type="ECO:0000313" key="1">
    <source>
        <dbReference type="EMBL" id="KAF9440086.1"/>
    </source>
</evidence>
<gene>
    <name evidence="1" type="ORF">P691DRAFT_783421</name>
</gene>
<accession>A0A9P5WZC6</accession>
<dbReference type="EMBL" id="MU152880">
    <property type="protein sequence ID" value="KAF9440086.1"/>
    <property type="molecule type" value="Genomic_DNA"/>
</dbReference>
<organism evidence="1 2">
    <name type="scientific">Macrolepiota fuliginosa MF-IS2</name>
    <dbReference type="NCBI Taxonomy" id="1400762"/>
    <lineage>
        <taxon>Eukaryota</taxon>
        <taxon>Fungi</taxon>
        <taxon>Dikarya</taxon>
        <taxon>Basidiomycota</taxon>
        <taxon>Agaricomycotina</taxon>
        <taxon>Agaricomycetes</taxon>
        <taxon>Agaricomycetidae</taxon>
        <taxon>Agaricales</taxon>
        <taxon>Agaricineae</taxon>
        <taxon>Agaricaceae</taxon>
        <taxon>Macrolepiota</taxon>
    </lineage>
</organism>
<keyword evidence="2" id="KW-1185">Reference proteome</keyword>
<dbReference type="Proteomes" id="UP000807342">
    <property type="component" value="Unassembled WGS sequence"/>
</dbReference>
<proteinExistence type="predicted"/>